<dbReference type="NCBIfam" id="TIGR00528">
    <property type="entry name" value="gcvT"/>
    <property type="match status" value="1"/>
</dbReference>
<dbReference type="NCBIfam" id="NF001567">
    <property type="entry name" value="PRK00389.1"/>
    <property type="match status" value="1"/>
</dbReference>
<evidence type="ECO:0000259" key="9">
    <source>
        <dbReference type="Pfam" id="PF08669"/>
    </source>
</evidence>
<comment type="catalytic activity">
    <reaction evidence="6">
        <text>N(6)-[(R)-S(8)-aminomethyldihydrolipoyl]-L-lysyl-[protein] + (6S)-5,6,7,8-tetrahydrofolate = N(6)-[(R)-dihydrolipoyl]-L-lysyl-[protein] + (6R)-5,10-methylene-5,6,7,8-tetrahydrofolate + NH4(+)</text>
        <dbReference type="Rhea" id="RHEA:16945"/>
        <dbReference type="Rhea" id="RHEA-COMP:10475"/>
        <dbReference type="Rhea" id="RHEA-COMP:10492"/>
        <dbReference type="ChEBI" id="CHEBI:15636"/>
        <dbReference type="ChEBI" id="CHEBI:28938"/>
        <dbReference type="ChEBI" id="CHEBI:57453"/>
        <dbReference type="ChEBI" id="CHEBI:83100"/>
        <dbReference type="ChEBI" id="CHEBI:83143"/>
        <dbReference type="EC" id="2.1.2.10"/>
    </reaction>
</comment>
<dbReference type="Gene3D" id="3.30.70.1400">
    <property type="entry name" value="Aminomethyltransferase beta-barrel domains"/>
    <property type="match status" value="1"/>
</dbReference>
<sequence length="438" mass="46341">MGRAGKGPLERSAQDRRRHRRSKASPPPGIRPRPRQPPNLSGHRTEGGHGLKPPPPLRAAGGTVADQETPVLRETPLADLHRELGGRMVPFAGYAMPVQYPAGIMAEHLHCRARAALFDVSHMGQAELMGVGGAAAMEALTPADVLGLKPHRQRYALLTGDAGGILDDFMVTNLPTPEGTDRLFLIVNAANKDADFDRIAAHLPPGLRLQRREDRALLALQGPEAVAAIADHAPGVAALTFMGVAETTLFGVHAIISRSGYTGEDGVEISIPGERAEEVARALLKLDGVLPAGLGARDSLRLEAGLCLHGNDIDATTNPVEAGLVWSIGKRRRTEWNFAGAAVVRDALANGPKRLRVGLRPEGRQPARAHSVIQAADGVPVGEVTSGGFGPSVNAPVAMGYVISDYAADGTALEILVRGKALPCRVAAMPFQPHRYAR</sequence>
<evidence type="ECO:0000256" key="4">
    <source>
        <dbReference type="ARBA" id="ARBA00022679"/>
    </source>
</evidence>
<dbReference type="Pfam" id="PF01571">
    <property type="entry name" value="GCV_T"/>
    <property type="match status" value="1"/>
</dbReference>
<dbReference type="InterPro" id="IPR028896">
    <property type="entry name" value="GcvT/YgfZ/DmdA"/>
</dbReference>
<dbReference type="SUPFAM" id="SSF101790">
    <property type="entry name" value="Aminomethyltransferase beta-barrel domain"/>
    <property type="match status" value="1"/>
</dbReference>
<dbReference type="Pfam" id="PF08669">
    <property type="entry name" value="GCV_T_C"/>
    <property type="match status" value="1"/>
</dbReference>
<dbReference type="InterPro" id="IPR027266">
    <property type="entry name" value="TrmE/GcvT-like"/>
</dbReference>
<comment type="caution">
    <text evidence="10">The sequence shown here is derived from an EMBL/GenBank/DDBJ whole genome shotgun (WGS) entry which is preliminary data.</text>
</comment>
<evidence type="ECO:0000256" key="2">
    <source>
        <dbReference type="ARBA" id="ARBA00012616"/>
    </source>
</evidence>
<accession>A0ABS5F419</accession>
<evidence type="ECO:0000256" key="1">
    <source>
        <dbReference type="ARBA" id="ARBA00008609"/>
    </source>
</evidence>
<dbReference type="PANTHER" id="PTHR43757">
    <property type="entry name" value="AMINOMETHYLTRANSFERASE"/>
    <property type="match status" value="1"/>
</dbReference>
<dbReference type="InterPro" id="IPR006223">
    <property type="entry name" value="GcvT"/>
</dbReference>
<evidence type="ECO:0000259" key="8">
    <source>
        <dbReference type="Pfam" id="PF01571"/>
    </source>
</evidence>
<reference evidence="11" key="1">
    <citation type="journal article" date="2021" name="Syst. Appl. Microbiol.">
        <title>Roseomonas hellenica sp. nov., isolated from roots of wild-growing Alkanna tinctoria.</title>
        <authorList>
            <person name="Rat A."/>
            <person name="Naranjo H.D."/>
            <person name="Lebbe L."/>
            <person name="Cnockaert M."/>
            <person name="Krigas N."/>
            <person name="Grigoriadou K."/>
            <person name="Maloupa E."/>
            <person name="Willems A."/>
        </authorList>
    </citation>
    <scope>NUCLEOTIDE SEQUENCE [LARGE SCALE GENOMIC DNA]</scope>
    <source>
        <strain evidence="11">LMG 31523</strain>
    </source>
</reference>
<feature type="compositionally biased region" description="Pro residues" evidence="7">
    <location>
        <begin position="25"/>
        <end position="37"/>
    </location>
</feature>
<evidence type="ECO:0000256" key="7">
    <source>
        <dbReference type="SAM" id="MobiDB-lite"/>
    </source>
</evidence>
<proteinExistence type="inferred from homology"/>
<feature type="region of interest" description="Disordered" evidence="7">
    <location>
        <begin position="1"/>
        <end position="71"/>
    </location>
</feature>
<dbReference type="InterPro" id="IPR029043">
    <property type="entry name" value="GcvT/YgfZ_C"/>
</dbReference>
<evidence type="ECO:0000256" key="5">
    <source>
        <dbReference type="ARBA" id="ARBA00031395"/>
    </source>
</evidence>
<dbReference type="Gene3D" id="3.30.1360.120">
    <property type="entry name" value="Probable tRNA modification gtpase trme, domain 1"/>
    <property type="match status" value="1"/>
</dbReference>
<evidence type="ECO:0000256" key="3">
    <source>
        <dbReference type="ARBA" id="ARBA00022576"/>
    </source>
</evidence>
<keyword evidence="11" id="KW-1185">Reference proteome</keyword>
<evidence type="ECO:0000256" key="6">
    <source>
        <dbReference type="ARBA" id="ARBA00047665"/>
    </source>
</evidence>
<evidence type="ECO:0000313" key="11">
    <source>
        <dbReference type="Proteomes" id="UP001196870"/>
    </source>
</evidence>
<feature type="domain" description="Aminomethyltransferase C-terminal" evidence="9">
    <location>
        <begin position="356"/>
        <end position="431"/>
    </location>
</feature>
<feature type="domain" description="GCVT N-terminal" evidence="8">
    <location>
        <begin position="78"/>
        <end position="330"/>
    </location>
</feature>
<dbReference type="PANTHER" id="PTHR43757:SF2">
    <property type="entry name" value="AMINOMETHYLTRANSFERASE, MITOCHONDRIAL"/>
    <property type="match status" value="1"/>
</dbReference>
<dbReference type="EMBL" id="JAAGBB010000033">
    <property type="protein sequence ID" value="MBR0667309.1"/>
    <property type="molecule type" value="Genomic_DNA"/>
</dbReference>
<evidence type="ECO:0000313" key="10">
    <source>
        <dbReference type="EMBL" id="MBR0667309.1"/>
    </source>
</evidence>
<dbReference type="NCBIfam" id="NF010093">
    <property type="entry name" value="PRK13579.1"/>
    <property type="match status" value="1"/>
</dbReference>
<comment type="similarity">
    <text evidence="1">Belongs to the GcvT family.</text>
</comment>
<organism evidence="10 11">
    <name type="scientific">Plastoroseomonas hellenica</name>
    <dbReference type="NCBI Taxonomy" id="2687306"/>
    <lineage>
        <taxon>Bacteria</taxon>
        <taxon>Pseudomonadati</taxon>
        <taxon>Pseudomonadota</taxon>
        <taxon>Alphaproteobacteria</taxon>
        <taxon>Acetobacterales</taxon>
        <taxon>Acetobacteraceae</taxon>
        <taxon>Plastoroseomonas</taxon>
    </lineage>
</organism>
<dbReference type="PIRSF" id="PIRSF006487">
    <property type="entry name" value="GcvT"/>
    <property type="match status" value="1"/>
</dbReference>
<dbReference type="Proteomes" id="UP001196870">
    <property type="component" value="Unassembled WGS sequence"/>
</dbReference>
<dbReference type="EC" id="2.1.2.10" evidence="2"/>
<dbReference type="Gene3D" id="2.40.30.110">
    <property type="entry name" value="Aminomethyltransferase beta-barrel domains"/>
    <property type="match status" value="1"/>
</dbReference>
<protein>
    <recommendedName>
        <fullName evidence="2">aminomethyltransferase</fullName>
        <ecNumber evidence="2">2.1.2.10</ecNumber>
    </recommendedName>
    <alternativeName>
        <fullName evidence="5">Glycine cleavage system T protein</fullName>
    </alternativeName>
</protein>
<gene>
    <name evidence="10" type="primary">gcvT</name>
    <name evidence="10" type="ORF">GXW71_23325</name>
</gene>
<dbReference type="InterPro" id="IPR013977">
    <property type="entry name" value="GcvT_C"/>
</dbReference>
<keyword evidence="4 10" id="KW-0808">Transferase</keyword>
<dbReference type="Gene3D" id="4.10.1250.10">
    <property type="entry name" value="Aminomethyltransferase fragment"/>
    <property type="match status" value="1"/>
</dbReference>
<dbReference type="InterPro" id="IPR006222">
    <property type="entry name" value="GCVT_N"/>
</dbReference>
<dbReference type="GO" id="GO:0004047">
    <property type="term" value="F:aminomethyltransferase activity"/>
    <property type="evidence" value="ECO:0007669"/>
    <property type="project" value="UniProtKB-EC"/>
</dbReference>
<name>A0ABS5F419_9PROT</name>
<keyword evidence="3" id="KW-0032">Aminotransferase</keyword>
<dbReference type="SUPFAM" id="SSF103025">
    <property type="entry name" value="Folate-binding domain"/>
    <property type="match status" value="1"/>
</dbReference>